<dbReference type="AlphaFoldDB" id="A0A976XIF5"/>
<dbReference type="InterPro" id="IPR007498">
    <property type="entry name" value="PqiA-like"/>
</dbReference>
<feature type="transmembrane region" description="Helical" evidence="1">
    <location>
        <begin position="722"/>
        <end position="744"/>
    </location>
</feature>
<organism evidence="2 3">
    <name type="scientific">Theileria orientalis</name>
    <dbReference type="NCBI Taxonomy" id="68886"/>
    <lineage>
        <taxon>Eukaryota</taxon>
        <taxon>Sar</taxon>
        <taxon>Alveolata</taxon>
        <taxon>Apicomplexa</taxon>
        <taxon>Aconoidasida</taxon>
        <taxon>Piroplasmida</taxon>
        <taxon>Theileriidae</taxon>
        <taxon>Theileria</taxon>
    </lineage>
</organism>
<feature type="transmembrane region" description="Helical" evidence="1">
    <location>
        <begin position="90"/>
        <end position="119"/>
    </location>
</feature>
<feature type="transmembrane region" description="Helical" evidence="1">
    <location>
        <begin position="151"/>
        <end position="179"/>
    </location>
</feature>
<dbReference type="EMBL" id="CP056069">
    <property type="protein sequence ID" value="UVC49574.1"/>
    <property type="molecule type" value="Genomic_DNA"/>
</dbReference>
<protein>
    <submittedName>
        <fullName evidence="2">Uncharacterized protein</fullName>
    </submittedName>
</protein>
<evidence type="ECO:0000313" key="2">
    <source>
        <dbReference type="EMBL" id="UVC49574.1"/>
    </source>
</evidence>
<proteinExistence type="predicted"/>
<feature type="transmembrane region" description="Helical" evidence="1">
    <location>
        <begin position="280"/>
        <end position="300"/>
    </location>
</feature>
<feature type="transmembrane region" description="Helical" evidence="1">
    <location>
        <begin position="565"/>
        <end position="586"/>
    </location>
</feature>
<dbReference type="Proteomes" id="UP000244811">
    <property type="component" value="Chromosome 1"/>
</dbReference>
<keyword evidence="1" id="KW-1133">Transmembrane helix</keyword>
<reference evidence="2" key="1">
    <citation type="submission" date="2022-07" db="EMBL/GenBank/DDBJ databases">
        <title>Evaluation of T. orientalis genome assembly methods using nanopore sequencing and analysis of variation between genomes.</title>
        <authorList>
            <person name="Yam J."/>
            <person name="Micallef M.L."/>
            <person name="Liu M."/>
            <person name="Djordjevic S.P."/>
            <person name="Bogema D.R."/>
            <person name="Jenkins C."/>
        </authorList>
    </citation>
    <scope>NUCLEOTIDE SEQUENCE</scope>
    <source>
        <strain evidence="2">Goon Nure</strain>
    </source>
</reference>
<dbReference type="Pfam" id="PF04403">
    <property type="entry name" value="PqiA"/>
    <property type="match status" value="1"/>
</dbReference>
<accession>A0A976XIF5</accession>
<keyword evidence="1" id="KW-0812">Transmembrane</keyword>
<keyword evidence="1" id="KW-0472">Membrane</keyword>
<evidence type="ECO:0000313" key="3">
    <source>
        <dbReference type="Proteomes" id="UP000244811"/>
    </source>
</evidence>
<sequence length="976" mass="112024">MPNSMKQERFKNLSTERIEEPALMRRMSASSEGVKNIQPEASKNDLMDTYRSVSEVPKKKKGPKIWNIFDWSFKNVSYDRMSPENKRWLVIYKVMSYVAIGLLIIAYSFFVALLFSYLIHIEQGEIVDEDLFVPVSESLLHSLSTLWKQEAYFVVMVVFLFSISLPFVKMIATILAYIITARHRKKQINLFFGKRINKRMNSKMSKGFSASEDEGNFSGESDMSDYSIYEDGRLIKYAREVLLILKLISKFQMVDVIILLINIAFLRSAFSWAIPGRGLLYLVVYCLTSILGTQLLNLAVEGEREIFEYWRAVRLLCLPVLSNYYSSCLASHAEGEGEEFRMSNIKEVGSDHLTESEVNRAVEYEMNSGLEAFSKNQIENRASMINLVGKNGQLDMMSDCTSEADFYDILYSSKKKDITVRWYRCDIFVTILVLINLVSAALILTDEKLFGVAFTADATKKMGMDGTQMSFFEIMLALRDCWYYLPFFVFFFLSVVVPMLFHLLFLAGLFLYNFAISNKDCNSISNFDPGKPLINPAHCLNTNVKVTKFIFTACNLLSEWSLGEVLALGMTAAFVSLKTAYCVRFYLPPKKICCTFTLIATFGITSLLLNIQFFMWHNRILNRLSDVTMYIESINSSKTESDTSYEGKTHLEAIEGTVPKLKVSVSGNSQNLKRLESYIEGGNNEIMYEPDQGDEEKKKKTRMKRMMFKFIDIIRHVMYSKFIISIFFGVFFFVSVYLFVFSFVTKTPPAVVSEAKVQEFLDTGVPGIFKVIKKNLPSTYGDCLNEVTPPNPCVGDKPAFVYESAYRLEVTWVTGINTIQLLESNFVVRDDNRIQLKMHLLFKSIRPNIKLSLPSQNVELFSGDNLCCGDDIHVVIVVSSEYADRSPYLRDVVLENFQISNLKLLGIVSQVIEKIVDLTDFLEYRIVYYGNEYLKKQERVIRWRGLYFSPLEYFNFLLDLNYPEGLIFPKKVPPSE</sequence>
<feature type="transmembrane region" description="Helical" evidence="1">
    <location>
        <begin position="422"/>
        <end position="444"/>
    </location>
</feature>
<name>A0A976XIF5_THEOR</name>
<feature type="transmembrane region" description="Helical" evidence="1">
    <location>
        <begin position="482"/>
        <end position="512"/>
    </location>
</feature>
<evidence type="ECO:0000256" key="1">
    <source>
        <dbReference type="SAM" id="Phobius"/>
    </source>
</evidence>
<feature type="transmembrane region" description="Helical" evidence="1">
    <location>
        <begin position="598"/>
        <end position="616"/>
    </location>
</feature>
<gene>
    <name evidence="2" type="ORF">MACK_003413</name>
</gene>